<dbReference type="EMBL" id="CP002838">
    <property type="protein sequence ID" value="AEM39151.1"/>
    <property type="molecule type" value="Genomic_DNA"/>
</dbReference>
<dbReference type="SUPFAM" id="SSF51569">
    <property type="entry name" value="Aldolase"/>
    <property type="match status" value="1"/>
</dbReference>
<dbReference type="Proteomes" id="UP000001037">
    <property type="component" value="Chromosome"/>
</dbReference>
<organism evidence="2 3">
    <name type="scientific">Pyrolobus fumarii (strain DSM 11204 / 1A)</name>
    <dbReference type="NCBI Taxonomy" id="694429"/>
    <lineage>
        <taxon>Archaea</taxon>
        <taxon>Thermoproteota</taxon>
        <taxon>Thermoprotei</taxon>
        <taxon>Desulfurococcales</taxon>
        <taxon>Pyrodictiaceae</taxon>
        <taxon>Pyrolobus</taxon>
    </lineage>
</organism>
<proteinExistence type="predicted"/>
<name>G0EGC6_PYRF1</name>
<dbReference type="GO" id="GO:0009264">
    <property type="term" value="P:deoxyribonucleotide catabolic process"/>
    <property type="evidence" value="ECO:0007669"/>
    <property type="project" value="InterPro"/>
</dbReference>
<dbReference type="GO" id="GO:0004139">
    <property type="term" value="F:deoxyribose-phosphate aldolase activity"/>
    <property type="evidence" value="ECO:0007669"/>
    <property type="project" value="InterPro"/>
</dbReference>
<evidence type="ECO:0000313" key="2">
    <source>
        <dbReference type="EMBL" id="AEM39151.1"/>
    </source>
</evidence>
<dbReference type="GO" id="GO:0005737">
    <property type="term" value="C:cytoplasm"/>
    <property type="evidence" value="ECO:0007669"/>
    <property type="project" value="InterPro"/>
</dbReference>
<dbReference type="Gene3D" id="3.20.20.70">
    <property type="entry name" value="Aldolase class I"/>
    <property type="match status" value="1"/>
</dbReference>
<sequence>MRFEYRLLSPEELAKRIDYAILRDPTPHRVVEAVEEAEKLGLRAVTVFHTMLTWLEGVSRRVLISVVIDFPSGASHIEPKVKAVEQAIAHGAGEVEFVVNVWQWMKGNRDYVINEVRALSRIAREVGVKSKAIIESSLLDLSTLQEILEAIAALDKEDRPDYVKMNTGWFSRGVEPLEVALAAKIVKPRGMMIKASGGIKDGFYASLLVALGADVIGTSNPSKLIRDLQEAKKLLS</sequence>
<dbReference type="GeneID" id="11138475"/>
<dbReference type="SMART" id="SM01133">
    <property type="entry name" value="DeoC"/>
    <property type="match status" value="1"/>
</dbReference>
<dbReference type="Pfam" id="PF01791">
    <property type="entry name" value="DeoC"/>
    <property type="match status" value="1"/>
</dbReference>
<evidence type="ECO:0000313" key="3">
    <source>
        <dbReference type="Proteomes" id="UP000001037"/>
    </source>
</evidence>
<dbReference type="eggNOG" id="arCOG04320">
    <property type="taxonomic scope" value="Archaea"/>
</dbReference>
<dbReference type="KEGG" id="pfm:Pyrfu_1292"/>
<dbReference type="InterPro" id="IPR002915">
    <property type="entry name" value="DeoC/FbaB/LacD_aldolase"/>
</dbReference>
<keyword evidence="1" id="KW-0963">Cytoplasm</keyword>
<dbReference type="InParanoid" id="G0EGC6"/>
<dbReference type="GO" id="GO:0016052">
    <property type="term" value="P:carbohydrate catabolic process"/>
    <property type="evidence" value="ECO:0007669"/>
    <property type="project" value="TreeGrafter"/>
</dbReference>
<dbReference type="HOGENOM" id="CLU_053595_0_2_2"/>
<dbReference type="PANTHER" id="PTHR10889:SF1">
    <property type="entry name" value="DEOXYRIBOSE-PHOSPHATE ALDOLASE"/>
    <property type="match status" value="1"/>
</dbReference>
<protein>
    <submittedName>
        <fullName evidence="2">Deoxyribose-phosphate aldolase</fullName>
    </submittedName>
</protein>
<dbReference type="PANTHER" id="PTHR10889">
    <property type="entry name" value="DEOXYRIBOSE-PHOSPHATE ALDOLASE"/>
    <property type="match status" value="1"/>
</dbReference>
<dbReference type="InterPro" id="IPR011343">
    <property type="entry name" value="DeoC"/>
</dbReference>
<dbReference type="AlphaFoldDB" id="G0EGC6"/>
<gene>
    <name evidence="2" type="ordered locus">Pyrfu_1292</name>
</gene>
<keyword evidence="3" id="KW-1185">Reference proteome</keyword>
<reference evidence="2 3" key="1">
    <citation type="journal article" date="2011" name="Stand. Genomic Sci.">
        <title>Complete genome sequence of the hyperthermophilic chemolithoautotroph Pyrolobus fumarii type strain (1A).</title>
        <authorList>
            <person name="Anderson I."/>
            <person name="Goker M."/>
            <person name="Nolan M."/>
            <person name="Lucas S."/>
            <person name="Hammon N."/>
            <person name="Deshpande S."/>
            <person name="Cheng J.F."/>
            <person name="Tapia R."/>
            <person name="Han C."/>
            <person name="Goodwin L."/>
            <person name="Pitluck S."/>
            <person name="Huntemann M."/>
            <person name="Liolios K."/>
            <person name="Ivanova N."/>
            <person name="Pagani I."/>
            <person name="Mavromatis K."/>
            <person name="Ovchinikova G."/>
            <person name="Pati A."/>
            <person name="Chen A."/>
            <person name="Palaniappan K."/>
            <person name="Land M."/>
            <person name="Hauser L."/>
            <person name="Brambilla E.M."/>
            <person name="Huber H."/>
            <person name="Yasawong M."/>
            <person name="Rohde M."/>
            <person name="Spring S."/>
            <person name="Abt B."/>
            <person name="Sikorski J."/>
            <person name="Wirth R."/>
            <person name="Detter J.C."/>
            <person name="Woyke T."/>
            <person name="Bristow J."/>
            <person name="Eisen J.A."/>
            <person name="Markowitz V."/>
            <person name="Hugenholtz P."/>
            <person name="Kyrpides N.C."/>
            <person name="Klenk H.P."/>
            <person name="Lapidus A."/>
        </authorList>
    </citation>
    <scope>NUCLEOTIDE SEQUENCE [LARGE SCALE GENOMIC DNA]</scope>
    <source>
        <strain evidence="3">DSM 11204 / 1A</strain>
    </source>
</reference>
<evidence type="ECO:0000256" key="1">
    <source>
        <dbReference type="ARBA" id="ARBA00022490"/>
    </source>
</evidence>
<dbReference type="STRING" id="694429.Pyrfu_1292"/>
<dbReference type="InterPro" id="IPR013785">
    <property type="entry name" value="Aldolase_TIM"/>
</dbReference>
<accession>G0EGC6</accession>
<dbReference type="RefSeq" id="WP_014026828.1">
    <property type="nucleotide sequence ID" value="NC_015931.1"/>
</dbReference>